<evidence type="ECO:0000313" key="1">
    <source>
        <dbReference type="EMBL" id="CAJ0733749.1"/>
    </source>
</evidence>
<name>A0ABN9I821_RALPI</name>
<dbReference type="PROSITE" id="PS51257">
    <property type="entry name" value="PROKAR_LIPOPROTEIN"/>
    <property type="match status" value="1"/>
</dbReference>
<protein>
    <recommendedName>
        <fullName evidence="3">Lipoprotein</fullName>
    </recommendedName>
</protein>
<sequence length="146" mass="15883">MMKGTPRKLALHSTLRVAALSTLLIMTLAGCTTIYEGKYAYDEGWRVGEIEKVGAPADLGRFVALCQQGVGQSSASQLFAVVRFDFGTMAGKYMHSGRKLRHVVVPLPAGSTLRKDTPVYVNIHDCEQPLVPVAQLDSQPLQLPRA</sequence>
<gene>
    <name evidence="1" type="ORF">R38712_05324</name>
</gene>
<evidence type="ECO:0008006" key="3">
    <source>
        <dbReference type="Google" id="ProtNLM"/>
    </source>
</evidence>
<organism evidence="1 2">
    <name type="scientific">Ralstonia pickettii</name>
    <name type="common">Burkholderia pickettii</name>
    <dbReference type="NCBI Taxonomy" id="329"/>
    <lineage>
        <taxon>Bacteria</taxon>
        <taxon>Pseudomonadati</taxon>
        <taxon>Pseudomonadota</taxon>
        <taxon>Betaproteobacteria</taxon>
        <taxon>Burkholderiales</taxon>
        <taxon>Burkholderiaceae</taxon>
        <taxon>Ralstonia</taxon>
    </lineage>
</organism>
<comment type="caution">
    <text evidence="1">The sequence shown here is derived from an EMBL/GenBank/DDBJ whole genome shotgun (WGS) entry which is preliminary data.</text>
</comment>
<accession>A0ABN9I821</accession>
<dbReference type="Proteomes" id="UP001189303">
    <property type="component" value="Unassembled WGS sequence"/>
</dbReference>
<keyword evidence="2" id="KW-1185">Reference proteome</keyword>
<dbReference type="EMBL" id="CATWFT010000048">
    <property type="protein sequence ID" value="CAJ0733749.1"/>
    <property type="molecule type" value="Genomic_DNA"/>
</dbReference>
<evidence type="ECO:0000313" key="2">
    <source>
        <dbReference type="Proteomes" id="UP001189303"/>
    </source>
</evidence>
<proteinExistence type="predicted"/>
<reference evidence="1 2" key="1">
    <citation type="submission" date="2023-07" db="EMBL/GenBank/DDBJ databases">
        <authorList>
            <person name="Peeters C."/>
        </authorList>
    </citation>
    <scope>NUCLEOTIDE SEQUENCE [LARGE SCALE GENOMIC DNA]</scope>
    <source>
        <strain evidence="1 2">R-38712</strain>
    </source>
</reference>